<reference evidence="2 3" key="1">
    <citation type="submission" date="2020-08" db="EMBL/GenBank/DDBJ databases">
        <title>Sequencing the genomes of 1000 actinobacteria strains.</title>
        <authorList>
            <person name="Klenk H.-P."/>
        </authorList>
    </citation>
    <scope>NUCLEOTIDE SEQUENCE [LARGE SCALE GENOMIC DNA]</scope>
    <source>
        <strain evidence="2 3">DSM 45298</strain>
    </source>
</reference>
<name>A0A840F287_9ACTN</name>
<dbReference type="SMART" id="SM00849">
    <property type="entry name" value="Lactamase_B"/>
    <property type="match status" value="1"/>
</dbReference>
<feature type="domain" description="Metallo-beta-lactamase" evidence="1">
    <location>
        <begin position="74"/>
        <end position="246"/>
    </location>
</feature>
<gene>
    <name evidence="2" type="ORF">BKA16_003286</name>
</gene>
<dbReference type="PANTHER" id="PTHR36839">
    <property type="entry name" value="METALLO-BETA-LACTAMASE FAMILY PROTEIN (AFU_ORTHOLOGUE AFUA_5G12770)"/>
    <property type="match status" value="1"/>
</dbReference>
<dbReference type="PANTHER" id="PTHR36839:SF1">
    <property type="entry name" value="METALLO-BETA-LACTAMASE FAMILY PROTEIN (AFU_ORTHOLOGUE AFUA_5G12770)"/>
    <property type="match status" value="1"/>
</dbReference>
<dbReference type="InterPro" id="IPR036866">
    <property type="entry name" value="RibonucZ/Hydroxyglut_hydro"/>
</dbReference>
<dbReference type="InterPro" id="IPR001279">
    <property type="entry name" value="Metallo-B-lactamas"/>
</dbReference>
<dbReference type="AlphaFoldDB" id="A0A840F287"/>
<proteinExistence type="predicted"/>
<comment type="caution">
    <text evidence="2">The sequence shown here is derived from an EMBL/GenBank/DDBJ whole genome shotgun (WGS) entry which is preliminary data.</text>
</comment>
<evidence type="ECO:0000313" key="2">
    <source>
        <dbReference type="EMBL" id="MBB4136734.1"/>
    </source>
</evidence>
<evidence type="ECO:0000313" key="3">
    <source>
        <dbReference type="Proteomes" id="UP000551501"/>
    </source>
</evidence>
<evidence type="ECO:0000259" key="1">
    <source>
        <dbReference type="SMART" id="SM00849"/>
    </source>
</evidence>
<dbReference type="SUPFAM" id="SSF56281">
    <property type="entry name" value="Metallo-hydrolase/oxidoreductase"/>
    <property type="match status" value="1"/>
</dbReference>
<keyword evidence="3" id="KW-1185">Reference proteome</keyword>
<accession>A0A840F287</accession>
<protein>
    <recommendedName>
        <fullName evidence="1">Metallo-beta-lactamase domain-containing protein</fullName>
    </recommendedName>
</protein>
<dbReference type="Proteomes" id="UP000551501">
    <property type="component" value="Unassembled WGS sequence"/>
</dbReference>
<dbReference type="Gene3D" id="3.60.15.10">
    <property type="entry name" value="Ribonuclease Z/Hydroxyacylglutathione hydrolase-like"/>
    <property type="match status" value="1"/>
</dbReference>
<dbReference type="RefSeq" id="WP_183371679.1">
    <property type="nucleotide sequence ID" value="NZ_BAABHL010000041.1"/>
</dbReference>
<sequence length="274" mass="29713">MDADEFWICATCGVEHARRPDVCAICDDERQWVPADGQRWTTLADLAEGGTTIDVVEAEPDLYHIRTRPPVGIGQWSKLVRTRAGNLLWDPPGYIDDAATAAVADLGGVAFVVASHPHMFGVQIEWSRAFGGVPVLVAEADLGWVERTDRCIRPWSDDVEILPGITLTQPGGHFPGSAVAHWAAGVDGRGVLLAGDTVYANPDRRSVSFMRSIPNHLPLSGAVAERIAAHVTRFAFDRLYSLRGGLIDESASSIVRTSAARHSAWARGDFDHLT</sequence>
<dbReference type="EMBL" id="JACIFP010000001">
    <property type="protein sequence ID" value="MBB4136734.1"/>
    <property type="molecule type" value="Genomic_DNA"/>
</dbReference>
<organism evidence="2 3">
    <name type="scientific">Gordonia humi</name>
    <dbReference type="NCBI Taxonomy" id="686429"/>
    <lineage>
        <taxon>Bacteria</taxon>
        <taxon>Bacillati</taxon>
        <taxon>Actinomycetota</taxon>
        <taxon>Actinomycetes</taxon>
        <taxon>Mycobacteriales</taxon>
        <taxon>Gordoniaceae</taxon>
        <taxon>Gordonia</taxon>
    </lineage>
</organism>